<evidence type="ECO:0000256" key="1">
    <source>
        <dbReference type="ARBA" id="ARBA00006576"/>
    </source>
</evidence>
<keyword evidence="4" id="KW-0862">Zinc</keyword>
<sequence>MTTGAASRTTRPDWDDYFLGVADAVAVRADCRRRQVGAVIVSEDRRIISTGYNGAPSGHPGCLDGHCPRGLLTYEQTREFTDYDTGPGRCVAVHAEANALLYARADCRGATAYVTARPCPTCRKLLAGAGVVRSLHREPEGRVIEDDLSRPIVL</sequence>
<dbReference type="Proteomes" id="UP001521931">
    <property type="component" value="Unassembled WGS sequence"/>
</dbReference>
<protein>
    <submittedName>
        <fullName evidence="6">Deaminase</fullName>
    </submittedName>
</protein>
<feature type="domain" description="CMP/dCMP-type deaminase" evidence="5">
    <location>
        <begin position="13"/>
        <end position="154"/>
    </location>
</feature>
<keyword evidence="3" id="KW-0378">Hydrolase</keyword>
<dbReference type="PIRSF" id="PIRSF006019">
    <property type="entry name" value="dCMP_deaminase"/>
    <property type="match status" value="1"/>
</dbReference>
<dbReference type="Gene3D" id="3.40.140.10">
    <property type="entry name" value="Cytidine Deaminase, domain 2"/>
    <property type="match status" value="1"/>
</dbReference>
<dbReference type="InterPro" id="IPR015517">
    <property type="entry name" value="dCMP_deaminase-rel"/>
</dbReference>
<proteinExistence type="inferred from homology"/>
<gene>
    <name evidence="6" type="ORF">MHL29_11275</name>
</gene>
<keyword evidence="2" id="KW-0479">Metal-binding</keyword>
<dbReference type="EMBL" id="JAKRCV010000035">
    <property type="protein sequence ID" value="MCG7322459.1"/>
    <property type="molecule type" value="Genomic_DNA"/>
</dbReference>
<dbReference type="PROSITE" id="PS00903">
    <property type="entry name" value="CYT_DCMP_DEAMINASES_1"/>
    <property type="match status" value="1"/>
</dbReference>
<dbReference type="InterPro" id="IPR016193">
    <property type="entry name" value="Cytidine_deaminase-like"/>
</dbReference>
<dbReference type="PANTHER" id="PTHR11086">
    <property type="entry name" value="DEOXYCYTIDYLATE DEAMINASE-RELATED"/>
    <property type="match status" value="1"/>
</dbReference>
<dbReference type="InterPro" id="IPR016473">
    <property type="entry name" value="dCMP_deaminase"/>
</dbReference>
<dbReference type="InterPro" id="IPR016192">
    <property type="entry name" value="APOBEC/CMP_deaminase_Zn-bd"/>
</dbReference>
<organism evidence="6 7">
    <name type="scientific">Arsenicicoccus bolidensis</name>
    <dbReference type="NCBI Taxonomy" id="229480"/>
    <lineage>
        <taxon>Bacteria</taxon>
        <taxon>Bacillati</taxon>
        <taxon>Actinomycetota</taxon>
        <taxon>Actinomycetes</taxon>
        <taxon>Micrococcales</taxon>
        <taxon>Intrasporangiaceae</taxon>
        <taxon>Arsenicicoccus</taxon>
    </lineage>
</organism>
<evidence type="ECO:0000313" key="6">
    <source>
        <dbReference type="EMBL" id="MCG7322459.1"/>
    </source>
</evidence>
<evidence type="ECO:0000256" key="3">
    <source>
        <dbReference type="ARBA" id="ARBA00022801"/>
    </source>
</evidence>
<evidence type="ECO:0000256" key="2">
    <source>
        <dbReference type="ARBA" id="ARBA00022723"/>
    </source>
</evidence>
<name>A0ABS9Q3K9_9MICO</name>
<dbReference type="Pfam" id="PF00383">
    <property type="entry name" value="dCMP_cyt_deam_1"/>
    <property type="match status" value="1"/>
</dbReference>
<evidence type="ECO:0000313" key="7">
    <source>
        <dbReference type="Proteomes" id="UP001521931"/>
    </source>
</evidence>
<dbReference type="PROSITE" id="PS51747">
    <property type="entry name" value="CYT_DCMP_DEAMINASES_2"/>
    <property type="match status" value="1"/>
</dbReference>
<evidence type="ECO:0000259" key="5">
    <source>
        <dbReference type="PROSITE" id="PS51747"/>
    </source>
</evidence>
<evidence type="ECO:0000256" key="4">
    <source>
        <dbReference type="ARBA" id="ARBA00022833"/>
    </source>
</evidence>
<comment type="caution">
    <text evidence="6">The sequence shown here is derived from an EMBL/GenBank/DDBJ whole genome shotgun (WGS) entry which is preliminary data.</text>
</comment>
<dbReference type="PANTHER" id="PTHR11086:SF18">
    <property type="entry name" value="DEOXYCYTIDYLATE DEAMINASE"/>
    <property type="match status" value="1"/>
</dbReference>
<dbReference type="InterPro" id="IPR002125">
    <property type="entry name" value="CMP_dCMP_dom"/>
</dbReference>
<dbReference type="SUPFAM" id="SSF53927">
    <property type="entry name" value="Cytidine deaminase-like"/>
    <property type="match status" value="1"/>
</dbReference>
<accession>A0ABS9Q3K9</accession>
<comment type="similarity">
    <text evidence="1">Belongs to the cytidine and deoxycytidylate deaminase family.</text>
</comment>
<reference evidence="6 7" key="1">
    <citation type="submission" date="2022-02" db="EMBL/GenBank/DDBJ databases">
        <title>Uncovering new skin microbiome diversity through culturing and metagenomics.</title>
        <authorList>
            <person name="Conlan S."/>
            <person name="Deming C."/>
            <person name="Nisc Comparative Sequencing Program N."/>
            <person name="Segre J.A."/>
        </authorList>
    </citation>
    <scope>NUCLEOTIDE SEQUENCE [LARGE SCALE GENOMIC DNA]</scope>
    <source>
        <strain evidence="6 7">ACRQZ</strain>
    </source>
</reference>
<keyword evidence="7" id="KW-1185">Reference proteome</keyword>
<dbReference type="RefSeq" id="WP_239264724.1">
    <property type="nucleotide sequence ID" value="NZ_JAKRCV010000035.1"/>
</dbReference>